<feature type="domain" description="PAC" evidence="5">
    <location>
        <begin position="240"/>
        <end position="292"/>
    </location>
</feature>
<dbReference type="Gene3D" id="3.40.50.2300">
    <property type="match status" value="1"/>
</dbReference>
<dbReference type="NCBIfam" id="TIGR00229">
    <property type="entry name" value="sensory_box"/>
    <property type="match status" value="1"/>
</dbReference>
<dbReference type="InterPro" id="IPR000014">
    <property type="entry name" value="PAS"/>
</dbReference>
<evidence type="ECO:0000313" key="7">
    <source>
        <dbReference type="EMBL" id="CDH43357.1"/>
    </source>
</evidence>
<evidence type="ECO:0000259" key="6">
    <source>
        <dbReference type="PROSITE" id="PS50887"/>
    </source>
</evidence>
<dbReference type="NCBIfam" id="TIGR00254">
    <property type="entry name" value="GGDEF"/>
    <property type="match status" value="1"/>
</dbReference>
<dbReference type="Gene3D" id="3.30.70.270">
    <property type="match status" value="1"/>
</dbReference>
<dbReference type="InterPro" id="IPR035965">
    <property type="entry name" value="PAS-like_dom_sf"/>
</dbReference>
<reference evidence="7 8" key="1">
    <citation type="journal article" date="2014" name="ISME J.">
        <title>Candidatus Competibacter-lineage genomes retrieved from metagenomes reveal functional metabolic diversity.</title>
        <authorList>
            <person name="McIlroy S.J."/>
            <person name="Albertsen M."/>
            <person name="Andresen E.K."/>
            <person name="Saunders A.M."/>
            <person name="Kristiansen R."/>
            <person name="Stokholm-Bjerregaard M."/>
            <person name="Nielsen K.L."/>
            <person name="Nielsen P.H."/>
        </authorList>
    </citation>
    <scope>NUCLEOTIDE SEQUENCE [LARGE SCALE GENOMIC DNA]</scope>
    <source>
        <strain evidence="7 8">Run_B_J11</strain>
    </source>
</reference>
<evidence type="ECO:0000256" key="2">
    <source>
        <dbReference type="PROSITE-ProRule" id="PRU00169"/>
    </source>
</evidence>
<evidence type="ECO:0000313" key="8">
    <source>
        <dbReference type="Proteomes" id="UP000019184"/>
    </source>
</evidence>
<dbReference type="RefSeq" id="WP_051497289.1">
    <property type="nucleotide sequence ID" value="NZ_CBTK010000024.1"/>
</dbReference>
<dbReference type="SUPFAM" id="SSF55073">
    <property type="entry name" value="Nucleotide cyclase"/>
    <property type="match status" value="1"/>
</dbReference>
<dbReference type="SMART" id="SM00448">
    <property type="entry name" value="REC"/>
    <property type="match status" value="1"/>
</dbReference>
<dbReference type="InterPro" id="IPR052163">
    <property type="entry name" value="DGC-Regulatory_Protein"/>
</dbReference>
<dbReference type="PANTHER" id="PTHR46663:SF3">
    <property type="entry name" value="SLL0267 PROTEIN"/>
    <property type="match status" value="1"/>
</dbReference>
<dbReference type="SUPFAM" id="SSF52172">
    <property type="entry name" value="CheY-like"/>
    <property type="match status" value="1"/>
</dbReference>
<comment type="cofactor">
    <cofactor evidence="1">
        <name>Mg(2+)</name>
        <dbReference type="ChEBI" id="CHEBI:18420"/>
    </cofactor>
</comment>
<dbReference type="EMBL" id="CBTK010000024">
    <property type="protein sequence ID" value="CDH43357.1"/>
    <property type="molecule type" value="Genomic_DNA"/>
</dbReference>
<dbReference type="PANTHER" id="PTHR46663">
    <property type="entry name" value="DIGUANYLATE CYCLASE DGCT-RELATED"/>
    <property type="match status" value="1"/>
</dbReference>
<dbReference type="InterPro" id="IPR011006">
    <property type="entry name" value="CheY-like_superfamily"/>
</dbReference>
<dbReference type="Pfam" id="PF00072">
    <property type="entry name" value="Response_reg"/>
    <property type="match status" value="1"/>
</dbReference>
<feature type="domain" description="Response regulatory" evidence="3">
    <location>
        <begin position="5"/>
        <end position="121"/>
    </location>
</feature>
<feature type="domain" description="PAS" evidence="4">
    <location>
        <begin position="162"/>
        <end position="196"/>
    </location>
</feature>
<name>A0A7U7J1J2_9GAMM</name>
<dbReference type="Pfam" id="PF00990">
    <property type="entry name" value="GGDEF"/>
    <property type="match status" value="1"/>
</dbReference>
<dbReference type="CDD" id="cd01949">
    <property type="entry name" value="GGDEF"/>
    <property type="match status" value="1"/>
</dbReference>
<dbReference type="PROSITE" id="PS50887">
    <property type="entry name" value="GGDEF"/>
    <property type="match status" value="1"/>
</dbReference>
<dbReference type="SMART" id="SM00267">
    <property type="entry name" value="GGDEF"/>
    <property type="match status" value="1"/>
</dbReference>
<dbReference type="AlphaFoldDB" id="A0A7U7J1J2"/>
<proteinExistence type="predicted"/>
<evidence type="ECO:0000259" key="4">
    <source>
        <dbReference type="PROSITE" id="PS50112"/>
    </source>
</evidence>
<evidence type="ECO:0000256" key="1">
    <source>
        <dbReference type="ARBA" id="ARBA00001946"/>
    </source>
</evidence>
<dbReference type="PROSITE" id="PS50113">
    <property type="entry name" value="PAC"/>
    <property type="match status" value="1"/>
</dbReference>
<dbReference type="EC" id="2.7.7.65" evidence="7"/>
<evidence type="ECO:0000259" key="5">
    <source>
        <dbReference type="PROSITE" id="PS50113"/>
    </source>
</evidence>
<dbReference type="FunFam" id="3.30.70.270:FF:000001">
    <property type="entry name" value="Diguanylate cyclase domain protein"/>
    <property type="match status" value="1"/>
</dbReference>
<feature type="modified residue" description="4-aspartylphosphate" evidence="2">
    <location>
        <position position="54"/>
    </location>
</feature>
<dbReference type="InterPro" id="IPR043128">
    <property type="entry name" value="Rev_trsase/Diguanyl_cyclase"/>
</dbReference>
<keyword evidence="8" id="KW-1185">Reference proteome</keyword>
<feature type="domain" description="GGDEF" evidence="6">
    <location>
        <begin position="324"/>
        <end position="462"/>
    </location>
</feature>
<comment type="caution">
    <text evidence="7">The sequence shown here is derived from an EMBL/GenBank/DDBJ whole genome shotgun (WGS) entry which is preliminary data.</text>
</comment>
<dbReference type="InterPro" id="IPR029787">
    <property type="entry name" value="Nucleotide_cyclase"/>
</dbReference>
<dbReference type="Proteomes" id="UP000019184">
    <property type="component" value="Unassembled WGS sequence"/>
</dbReference>
<dbReference type="InterPro" id="IPR001789">
    <property type="entry name" value="Sig_transdc_resp-reg_receiver"/>
</dbReference>
<organism evidence="7 8">
    <name type="scientific">Candidatus Contendobacter odensis Run_B_J11</name>
    <dbReference type="NCBI Taxonomy" id="1400861"/>
    <lineage>
        <taxon>Bacteria</taxon>
        <taxon>Pseudomonadati</taxon>
        <taxon>Pseudomonadota</taxon>
        <taxon>Gammaproteobacteria</taxon>
        <taxon>Candidatus Competibacteraceae</taxon>
        <taxon>Candidatus Contendibacter</taxon>
    </lineage>
</organism>
<protein>
    <submittedName>
        <fullName evidence="7">Diguanylate cyclase</fullName>
        <ecNumber evidence="7">2.7.7.65</ecNumber>
    </submittedName>
</protein>
<accession>A0A7U7J1J2</accession>
<dbReference type="PROSITE" id="PS50112">
    <property type="entry name" value="PAS"/>
    <property type="match status" value="1"/>
</dbReference>
<evidence type="ECO:0000259" key="3">
    <source>
        <dbReference type="PROSITE" id="PS50110"/>
    </source>
</evidence>
<dbReference type="InterPro" id="IPR000700">
    <property type="entry name" value="PAS-assoc_C"/>
</dbReference>
<keyword evidence="7" id="KW-0548">Nucleotidyltransferase</keyword>
<dbReference type="GO" id="GO:0052621">
    <property type="term" value="F:diguanylate cyclase activity"/>
    <property type="evidence" value="ECO:0007669"/>
    <property type="project" value="UniProtKB-EC"/>
</dbReference>
<dbReference type="InterPro" id="IPR013656">
    <property type="entry name" value="PAS_4"/>
</dbReference>
<dbReference type="Gene3D" id="3.30.450.20">
    <property type="entry name" value="PAS domain"/>
    <property type="match status" value="1"/>
</dbReference>
<dbReference type="Pfam" id="PF08448">
    <property type="entry name" value="PAS_4"/>
    <property type="match status" value="1"/>
</dbReference>
<keyword evidence="7" id="KW-0808">Transferase</keyword>
<dbReference type="GO" id="GO:0000160">
    <property type="term" value="P:phosphorelay signal transduction system"/>
    <property type="evidence" value="ECO:0007669"/>
    <property type="project" value="InterPro"/>
</dbReference>
<keyword evidence="2" id="KW-0597">Phosphoprotein</keyword>
<gene>
    <name evidence="7" type="ORF">BN874_120008</name>
</gene>
<dbReference type="InterPro" id="IPR000160">
    <property type="entry name" value="GGDEF_dom"/>
</dbReference>
<dbReference type="CDD" id="cd18773">
    <property type="entry name" value="PDC1_HK_sensor"/>
    <property type="match status" value="1"/>
</dbReference>
<dbReference type="SUPFAM" id="SSF55785">
    <property type="entry name" value="PYP-like sensor domain (PAS domain)"/>
    <property type="match status" value="1"/>
</dbReference>
<dbReference type="PROSITE" id="PS50110">
    <property type="entry name" value="RESPONSE_REGULATORY"/>
    <property type="match status" value="1"/>
</dbReference>
<sequence>MNTETILIVDDDLASLRLLMEILTAEGYQVRPADSGELALAAVEAQPPTLILLDLLMPGMDGFEVLRRIKAREKSRAIPVIFLSAATETEHRVAGFKLGAVDFVSKPFQRDELLARVQTHLELFRLRTQLEQRAAELQSINERLLIAELAERKRSENALHESEQLLKLIIDTLPVGVWLMDAQGTVVSANPAGQQIWAGIRSVDIDHLEEYKAWRLDSNKQIEAREWAGARAVEKGETSLGEEIEIECFDGTHKIILNSALPIRGSDGRIKGAIVVNQDITARKAAEDEIKHLAFHDLLTQLPNRRLLLDRLHQAMAASARNGREGALLFIDLDHFKILNDTLGHHYGDLLLQQVAARLITCVREGDTVARLGGDEFVVMLEDLSGNPQEAAAQARIVGEKILATLNQPYWLSSYEHHSTPSIGVALFSDHRETVEQLFKRADLAMYEAKMAGRNALRFYVAVP</sequence>
<dbReference type="CDD" id="cd19920">
    <property type="entry name" value="REC_PA4781-like"/>
    <property type="match status" value="1"/>
</dbReference>